<dbReference type="RefSeq" id="WP_277899340.1">
    <property type="nucleotide sequence ID" value="NZ_JAPMUA010000002.1"/>
</dbReference>
<dbReference type="Proteomes" id="UP001153642">
    <property type="component" value="Unassembled WGS sequence"/>
</dbReference>
<dbReference type="Pfam" id="PF02230">
    <property type="entry name" value="Abhydrolase_2"/>
    <property type="match status" value="1"/>
</dbReference>
<reference evidence="4" key="1">
    <citation type="submission" date="2022-11" db="EMBL/GenBank/DDBJ databases">
        <title>High-quality draft genome sequence of Galbibacter sp. strain CMA-7.</title>
        <authorList>
            <person name="Wei L."/>
            <person name="Dong C."/>
            <person name="Shao Z."/>
        </authorList>
    </citation>
    <scope>NUCLEOTIDE SEQUENCE</scope>
    <source>
        <strain evidence="4">CMA-7</strain>
    </source>
</reference>
<evidence type="ECO:0000313" key="4">
    <source>
        <dbReference type="EMBL" id="MDG3585391.1"/>
    </source>
</evidence>
<dbReference type="EMBL" id="JAPMUA010000002">
    <property type="protein sequence ID" value="MDG3585391.1"/>
    <property type="molecule type" value="Genomic_DNA"/>
</dbReference>
<gene>
    <name evidence="4" type="ORF">OSR52_05870</name>
</gene>
<comment type="similarity">
    <text evidence="1">Belongs to the AB hydrolase superfamily. AB hydrolase 2 family.</text>
</comment>
<keyword evidence="5" id="KW-1185">Reference proteome</keyword>
<protein>
    <submittedName>
        <fullName evidence="4">Alpha/beta fold hydrolase</fullName>
    </submittedName>
</protein>
<dbReference type="PANTHER" id="PTHR10655:SF17">
    <property type="entry name" value="LYSOPHOSPHOLIPASE-LIKE PROTEIN 1"/>
    <property type="match status" value="1"/>
</dbReference>
<feature type="domain" description="Phospholipase/carboxylesterase/thioesterase" evidence="3">
    <location>
        <begin position="19"/>
        <end position="217"/>
    </location>
</feature>
<dbReference type="Gene3D" id="3.40.50.1820">
    <property type="entry name" value="alpha/beta hydrolase"/>
    <property type="match status" value="1"/>
</dbReference>
<proteinExistence type="inferred from homology"/>
<dbReference type="InterPro" id="IPR003140">
    <property type="entry name" value="PLipase/COase/thioEstase"/>
</dbReference>
<name>A0ABT6FQ39_9FLAO</name>
<evidence type="ECO:0000256" key="1">
    <source>
        <dbReference type="ARBA" id="ARBA00006499"/>
    </source>
</evidence>
<dbReference type="PANTHER" id="PTHR10655">
    <property type="entry name" value="LYSOPHOSPHOLIPASE-RELATED"/>
    <property type="match status" value="1"/>
</dbReference>
<evidence type="ECO:0000259" key="3">
    <source>
        <dbReference type="Pfam" id="PF02230"/>
    </source>
</evidence>
<evidence type="ECO:0000313" key="5">
    <source>
        <dbReference type="Proteomes" id="UP001153642"/>
    </source>
</evidence>
<dbReference type="GO" id="GO:0016787">
    <property type="term" value="F:hydrolase activity"/>
    <property type="evidence" value="ECO:0007669"/>
    <property type="project" value="UniProtKB-KW"/>
</dbReference>
<accession>A0ABT6FQ39</accession>
<dbReference type="InterPro" id="IPR029058">
    <property type="entry name" value="AB_hydrolase_fold"/>
</dbReference>
<dbReference type="SUPFAM" id="SSF53474">
    <property type="entry name" value="alpha/beta-Hydrolases"/>
    <property type="match status" value="1"/>
</dbReference>
<sequence>MLQTKELSLYHIVKEPSVKKENPPVLFMFHGYGSNEDDLFSFASELPGELFVISVRAPFNLMPYGHAWYAIHFDAEDGKWSDDKQAVESRESISNFIDEAVKAYSLDKNNVTLLGFSQGSILSYAVALSYPEKIKNVIALSGYVNEKIIKEGYQNNNLSSLQFYCSHGAVDQVIPVEWARKTSPFLKGLDVKFIYEEYPVGHGVAPQNFYAFNNWLKERL</sequence>
<comment type="caution">
    <text evidence="4">The sequence shown here is derived from an EMBL/GenBank/DDBJ whole genome shotgun (WGS) entry which is preliminary data.</text>
</comment>
<evidence type="ECO:0000256" key="2">
    <source>
        <dbReference type="ARBA" id="ARBA00022801"/>
    </source>
</evidence>
<organism evidence="4 5">
    <name type="scientific">Galbibacter pacificus</name>
    <dbReference type="NCBI Taxonomy" id="2996052"/>
    <lineage>
        <taxon>Bacteria</taxon>
        <taxon>Pseudomonadati</taxon>
        <taxon>Bacteroidota</taxon>
        <taxon>Flavobacteriia</taxon>
        <taxon>Flavobacteriales</taxon>
        <taxon>Flavobacteriaceae</taxon>
        <taxon>Galbibacter</taxon>
    </lineage>
</organism>
<dbReference type="InterPro" id="IPR050565">
    <property type="entry name" value="LYPA1-2/EST-like"/>
</dbReference>
<keyword evidence="2 4" id="KW-0378">Hydrolase</keyword>